<dbReference type="Gene3D" id="3.40.50.720">
    <property type="entry name" value="NAD(P)-binding Rossmann-like Domain"/>
    <property type="match status" value="1"/>
</dbReference>
<dbReference type="SUPFAM" id="SSF51735">
    <property type="entry name" value="NAD(P)-binding Rossmann-fold domains"/>
    <property type="match status" value="1"/>
</dbReference>
<evidence type="ECO:0000313" key="3">
    <source>
        <dbReference type="Proteomes" id="UP001379533"/>
    </source>
</evidence>
<dbReference type="PANTHER" id="PTHR43245">
    <property type="entry name" value="BIFUNCTIONAL POLYMYXIN RESISTANCE PROTEIN ARNA"/>
    <property type="match status" value="1"/>
</dbReference>
<dbReference type="InterPro" id="IPR001509">
    <property type="entry name" value="Epimerase_deHydtase"/>
</dbReference>
<evidence type="ECO:0000259" key="1">
    <source>
        <dbReference type="Pfam" id="PF01370"/>
    </source>
</evidence>
<keyword evidence="3" id="KW-1185">Reference proteome</keyword>
<dbReference type="Proteomes" id="UP001379533">
    <property type="component" value="Chromosome"/>
</dbReference>
<dbReference type="EMBL" id="CP089982">
    <property type="protein sequence ID" value="WXA98165.1"/>
    <property type="molecule type" value="Genomic_DNA"/>
</dbReference>
<sequence>MTLPAILLLGGSGFVGRALLREFARVPEGAVRVRALLRRMDAVPDHPFLEKVSGDIEHPPADLEPTQPYVLVHFAVKQMDKDGSGYLGTNVHATAALLERLGPRLRGIIYASSMSVYGQGEQDGIDESAPPSPDTALARSRRLAEEHIEAYARRARVPSVLLRPRFVIGEGDRFVMPAFAQLAAKNIQVGSGSQRYSVIDVDDYARIIVRLTEHLAQAHQEGNPFHVPLHVGYARPVTFAQITDALRDQAVRRGLRWRIPVSPRALRLLRRVPSPRATQMATRLELLGLSHWGNTTALETRVGNDIVGKDPSSVLLRAACFVR</sequence>
<proteinExistence type="predicted"/>
<dbReference type="Pfam" id="PF01370">
    <property type="entry name" value="Epimerase"/>
    <property type="match status" value="1"/>
</dbReference>
<organism evidence="2 3">
    <name type="scientific">Pendulispora brunnea</name>
    <dbReference type="NCBI Taxonomy" id="2905690"/>
    <lineage>
        <taxon>Bacteria</taxon>
        <taxon>Pseudomonadati</taxon>
        <taxon>Myxococcota</taxon>
        <taxon>Myxococcia</taxon>
        <taxon>Myxococcales</taxon>
        <taxon>Sorangiineae</taxon>
        <taxon>Pendulisporaceae</taxon>
        <taxon>Pendulispora</taxon>
    </lineage>
</organism>
<evidence type="ECO:0000313" key="2">
    <source>
        <dbReference type="EMBL" id="WXA98165.1"/>
    </source>
</evidence>
<dbReference type="CDD" id="cd08946">
    <property type="entry name" value="SDR_e"/>
    <property type="match status" value="1"/>
</dbReference>
<dbReference type="RefSeq" id="WP_394848777.1">
    <property type="nucleotide sequence ID" value="NZ_CP089982.1"/>
</dbReference>
<gene>
    <name evidence="2" type="ORF">LZC95_15135</name>
</gene>
<dbReference type="InterPro" id="IPR036291">
    <property type="entry name" value="NAD(P)-bd_dom_sf"/>
</dbReference>
<protein>
    <submittedName>
        <fullName evidence="2">NAD(P)-dependent oxidoreductase</fullName>
    </submittedName>
</protein>
<reference evidence="2 3" key="1">
    <citation type="submission" date="2021-12" db="EMBL/GenBank/DDBJ databases">
        <title>Discovery of the Pendulisporaceae a myxobacterial family with distinct sporulation behavior and unique specialized metabolism.</title>
        <authorList>
            <person name="Garcia R."/>
            <person name="Popoff A."/>
            <person name="Bader C.D."/>
            <person name="Loehr J."/>
            <person name="Walesch S."/>
            <person name="Walt C."/>
            <person name="Boldt J."/>
            <person name="Bunk B."/>
            <person name="Haeckl F.J.F.P.J."/>
            <person name="Gunesch A.P."/>
            <person name="Birkelbach J."/>
            <person name="Nuebel U."/>
            <person name="Pietschmann T."/>
            <person name="Bach T."/>
            <person name="Mueller R."/>
        </authorList>
    </citation>
    <scope>NUCLEOTIDE SEQUENCE [LARGE SCALE GENOMIC DNA]</scope>
    <source>
        <strain evidence="2 3">MSr12523</strain>
    </source>
</reference>
<dbReference type="InterPro" id="IPR050177">
    <property type="entry name" value="Lipid_A_modif_metabolic_enz"/>
</dbReference>
<feature type="domain" description="NAD-dependent epimerase/dehydratase" evidence="1">
    <location>
        <begin position="6"/>
        <end position="217"/>
    </location>
</feature>
<accession>A0ABZ2KM64</accession>
<name>A0ABZ2KM64_9BACT</name>